<dbReference type="Proteomes" id="UP000316471">
    <property type="component" value="Unassembled WGS sequence"/>
</dbReference>
<keyword evidence="2" id="KW-1185">Reference proteome</keyword>
<dbReference type="OrthoDB" id="9865069at2"/>
<reference evidence="1 2" key="1">
    <citation type="journal article" date="2015" name="Stand. Genomic Sci.">
        <title>Genomic Encyclopedia of Bacterial and Archaeal Type Strains, Phase III: the genomes of soil and plant-associated and newly described type strains.</title>
        <authorList>
            <person name="Whitman W.B."/>
            <person name="Woyke T."/>
            <person name="Klenk H.P."/>
            <person name="Zhou Y."/>
            <person name="Lilburn T.G."/>
            <person name="Beck B.J."/>
            <person name="De Vos P."/>
            <person name="Vandamme P."/>
            <person name="Eisen J.A."/>
            <person name="Garrity G."/>
            <person name="Hugenholtz P."/>
            <person name="Kyrpides N.C."/>
        </authorList>
    </citation>
    <scope>NUCLEOTIDE SEQUENCE [LARGE SCALE GENOMIC DNA]</scope>
    <source>
        <strain evidence="1 2">CGMCC 1.10136</strain>
    </source>
</reference>
<dbReference type="RefSeq" id="WP_144816990.1">
    <property type="nucleotide sequence ID" value="NZ_VLKP01000017.1"/>
</dbReference>
<comment type="caution">
    <text evidence="1">The sequence shown here is derived from an EMBL/GenBank/DDBJ whole genome shotgun (WGS) entry which is preliminary data.</text>
</comment>
<proteinExistence type="predicted"/>
<dbReference type="AlphaFoldDB" id="A0A562LFG6"/>
<organism evidence="1 2">
    <name type="scientific">Aerolutibacter ruishenii</name>
    <dbReference type="NCBI Taxonomy" id="686800"/>
    <lineage>
        <taxon>Bacteria</taxon>
        <taxon>Pseudomonadati</taxon>
        <taxon>Pseudomonadota</taxon>
        <taxon>Gammaproteobacteria</taxon>
        <taxon>Lysobacterales</taxon>
        <taxon>Lysobacteraceae</taxon>
        <taxon>Aerolutibacter</taxon>
    </lineage>
</organism>
<protein>
    <submittedName>
        <fullName evidence="1">Uncharacterized protein</fullName>
    </submittedName>
</protein>
<gene>
    <name evidence="1" type="ORF">IP93_02971</name>
</gene>
<evidence type="ECO:0000313" key="2">
    <source>
        <dbReference type="Proteomes" id="UP000316471"/>
    </source>
</evidence>
<dbReference type="EMBL" id="VLKP01000017">
    <property type="protein sequence ID" value="TWI06351.1"/>
    <property type="molecule type" value="Genomic_DNA"/>
</dbReference>
<name>A0A562LFG6_9GAMM</name>
<evidence type="ECO:0000313" key="1">
    <source>
        <dbReference type="EMBL" id="TWI06351.1"/>
    </source>
</evidence>
<sequence>MSTIRSRRWLVQEPSHWRVLGVFEAQRAEDACGAAARDAGLDCEAFHGSWLPGSRSLHDRGEGIELYATDVTGAGSLPALRALDEDVLRGLAEDADGDFYTARAP</sequence>
<accession>A0A562LFG6</accession>